<dbReference type="Proteomes" id="UP000320390">
    <property type="component" value="Chromosome"/>
</dbReference>
<feature type="transmembrane region" description="Helical" evidence="2">
    <location>
        <begin position="74"/>
        <end position="94"/>
    </location>
</feature>
<dbReference type="RefSeq" id="WP_145193983.1">
    <property type="nucleotide sequence ID" value="NZ_CP036434.1"/>
</dbReference>
<accession>A0A518EKB7</accession>
<evidence type="ECO:0000313" key="3">
    <source>
        <dbReference type="EMBL" id="QDV04533.1"/>
    </source>
</evidence>
<feature type="region of interest" description="Disordered" evidence="1">
    <location>
        <begin position="1"/>
        <end position="70"/>
    </location>
</feature>
<protein>
    <submittedName>
        <fullName evidence="3">Uncharacterized protein</fullName>
    </submittedName>
</protein>
<keyword evidence="2" id="KW-0812">Transmembrane</keyword>
<keyword evidence="4" id="KW-1185">Reference proteome</keyword>
<organism evidence="3 4">
    <name type="scientific">Saltatorellus ferox</name>
    <dbReference type="NCBI Taxonomy" id="2528018"/>
    <lineage>
        <taxon>Bacteria</taxon>
        <taxon>Pseudomonadati</taxon>
        <taxon>Planctomycetota</taxon>
        <taxon>Planctomycetia</taxon>
        <taxon>Planctomycetia incertae sedis</taxon>
        <taxon>Saltatorellus</taxon>
    </lineage>
</organism>
<evidence type="ECO:0000313" key="4">
    <source>
        <dbReference type="Proteomes" id="UP000320390"/>
    </source>
</evidence>
<keyword evidence="2" id="KW-0472">Membrane</keyword>
<evidence type="ECO:0000256" key="2">
    <source>
        <dbReference type="SAM" id="Phobius"/>
    </source>
</evidence>
<sequence>MHEKSPSKTEIGGTTAAPTVRKSTTHVGDTVRDFDTATDPRVTRPSQEGPVADDARAQLNQKDRLRESRSTNPIVMGALALAVLAVGLALYFTVLA</sequence>
<dbReference type="AlphaFoldDB" id="A0A518EKB7"/>
<dbReference type="EMBL" id="CP036434">
    <property type="protein sequence ID" value="QDV04533.1"/>
    <property type="molecule type" value="Genomic_DNA"/>
</dbReference>
<evidence type="ECO:0000256" key="1">
    <source>
        <dbReference type="SAM" id="MobiDB-lite"/>
    </source>
</evidence>
<keyword evidence="2" id="KW-1133">Transmembrane helix</keyword>
<name>A0A518EKB7_9BACT</name>
<reference evidence="3 4" key="1">
    <citation type="submission" date="2019-02" db="EMBL/GenBank/DDBJ databases">
        <title>Deep-cultivation of Planctomycetes and their phenomic and genomic characterization uncovers novel biology.</title>
        <authorList>
            <person name="Wiegand S."/>
            <person name="Jogler M."/>
            <person name="Boedeker C."/>
            <person name="Pinto D."/>
            <person name="Vollmers J."/>
            <person name="Rivas-Marin E."/>
            <person name="Kohn T."/>
            <person name="Peeters S.H."/>
            <person name="Heuer A."/>
            <person name="Rast P."/>
            <person name="Oberbeckmann S."/>
            <person name="Bunk B."/>
            <person name="Jeske O."/>
            <person name="Meyerdierks A."/>
            <person name="Storesund J.E."/>
            <person name="Kallscheuer N."/>
            <person name="Luecker S."/>
            <person name="Lage O.M."/>
            <person name="Pohl T."/>
            <person name="Merkel B.J."/>
            <person name="Hornburger P."/>
            <person name="Mueller R.-W."/>
            <person name="Bruemmer F."/>
            <person name="Labrenz M."/>
            <person name="Spormann A.M."/>
            <person name="Op den Camp H."/>
            <person name="Overmann J."/>
            <person name="Amann R."/>
            <person name="Jetten M.S.M."/>
            <person name="Mascher T."/>
            <person name="Medema M.H."/>
            <person name="Devos D.P."/>
            <person name="Kaster A.-K."/>
            <person name="Ovreas L."/>
            <person name="Rohde M."/>
            <person name="Galperin M.Y."/>
            <person name="Jogler C."/>
        </authorList>
    </citation>
    <scope>NUCLEOTIDE SEQUENCE [LARGE SCALE GENOMIC DNA]</scope>
    <source>
        <strain evidence="3 4">Poly30</strain>
    </source>
</reference>
<gene>
    <name evidence="3" type="ORF">Poly30_00240</name>
</gene>
<proteinExistence type="predicted"/>
<feature type="compositionally biased region" description="Basic and acidic residues" evidence="1">
    <location>
        <begin position="53"/>
        <end position="69"/>
    </location>
</feature>